<evidence type="ECO:0000313" key="1">
    <source>
        <dbReference type="EMBL" id="POI20878.1"/>
    </source>
</evidence>
<dbReference type="EMBL" id="PPHD01076748">
    <property type="protein sequence ID" value="POI20878.1"/>
    <property type="molecule type" value="Genomic_DNA"/>
</dbReference>
<dbReference type="PANTHER" id="PTHR22028:SF4">
    <property type="entry name" value="PROTEIN SFI1 HOMOLOG"/>
    <property type="match status" value="1"/>
</dbReference>
<organism evidence="1 2">
    <name type="scientific">Bambusicola thoracicus</name>
    <name type="common">Chinese bamboo-partridge</name>
    <name type="synonym">Perdix thoracica</name>
    <dbReference type="NCBI Taxonomy" id="9083"/>
    <lineage>
        <taxon>Eukaryota</taxon>
        <taxon>Metazoa</taxon>
        <taxon>Chordata</taxon>
        <taxon>Craniata</taxon>
        <taxon>Vertebrata</taxon>
        <taxon>Euteleostomi</taxon>
        <taxon>Archelosauria</taxon>
        <taxon>Archosauria</taxon>
        <taxon>Dinosauria</taxon>
        <taxon>Saurischia</taxon>
        <taxon>Theropoda</taxon>
        <taxon>Coelurosauria</taxon>
        <taxon>Aves</taxon>
        <taxon>Neognathae</taxon>
        <taxon>Galloanserae</taxon>
        <taxon>Galliformes</taxon>
        <taxon>Phasianidae</taxon>
        <taxon>Perdicinae</taxon>
        <taxon>Bambusicola</taxon>
    </lineage>
</organism>
<sequence>MHRELKRCMEAWLEYVNVRREKKRQNELAQEHHQGRVVRQCFSDWCLSWECRRRVHTYQKDLEKLSARITLWRVFARWKHCIRFLCGHQQGQVKNITAGEGSG</sequence>
<comment type="caution">
    <text evidence="1">The sequence shown here is derived from an EMBL/GenBank/DDBJ whole genome shotgun (WGS) entry which is preliminary data.</text>
</comment>
<name>A0A2P4S9T8_BAMTH</name>
<evidence type="ECO:0000313" key="2">
    <source>
        <dbReference type="Proteomes" id="UP000237246"/>
    </source>
</evidence>
<reference evidence="1 2" key="1">
    <citation type="submission" date="2018-01" db="EMBL/GenBank/DDBJ databases">
        <title>Comparison of the Chinese Bamboo Partridge and Red Junglefowl genome sequences highlights the importance of demography in genome evolution.</title>
        <authorList>
            <person name="Tiley G.P."/>
            <person name="Kimball R.T."/>
            <person name="Braun E.L."/>
            <person name="Burleigh J.G."/>
        </authorList>
    </citation>
    <scope>NUCLEOTIDE SEQUENCE [LARGE SCALE GENOMIC DNA]</scope>
    <source>
        <strain evidence="1">RTK389</strain>
        <tissue evidence="1">Blood</tissue>
    </source>
</reference>
<gene>
    <name evidence="1" type="ORF">CIB84_015375</name>
</gene>
<proteinExistence type="predicted"/>
<dbReference type="InterPro" id="IPR052270">
    <property type="entry name" value="CACF_protein"/>
</dbReference>
<dbReference type="AlphaFoldDB" id="A0A2P4S9T8"/>
<dbReference type="Proteomes" id="UP000237246">
    <property type="component" value="Unassembled WGS sequence"/>
</dbReference>
<dbReference type="OrthoDB" id="195843at2759"/>
<dbReference type="GO" id="GO:0019902">
    <property type="term" value="F:phosphatase binding"/>
    <property type="evidence" value="ECO:0007669"/>
    <property type="project" value="TreeGrafter"/>
</dbReference>
<keyword evidence="2" id="KW-1185">Reference proteome</keyword>
<dbReference type="PANTHER" id="PTHR22028">
    <property type="entry name" value="SFI1 SPINDLE BODY DOMAIN-CONTAINING PROTEIN-RELATED"/>
    <property type="match status" value="1"/>
</dbReference>
<accession>A0A2P4S9T8</accession>
<protein>
    <recommendedName>
        <fullName evidence="3">Sfi1 spindle body domain-containing protein</fullName>
    </recommendedName>
</protein>
<evidence type="ECO:0008006" key="3">
    <source>
        <dbReference type="Google" id="ProtNLM"/>
    </source>
</evidence>